<name>A0ACD5BPV6_9PSEU</name>
<evidence type="ECO:0000313" key="1">
    <source>
        <dbReference type="EMBL" id="WYW21468.1"/>
    </source>
</evidence>
<dbReference type="Proteomes" id="UP001456344">
    <property type="component" value="Chromosome"/>
</dbReference>
<gene>
    <name evidence="1" type="ORF">LCL61_38615</name>
</gene>
<reference evidence="1" key="1">
    <citation type="submission" date="2023-10" db="EMBL/GenBank/DDBJ databases">
        <title>Whole genome sequencing of actinobacterial strain Amycolatopsis sp. (BCA-696) identifies the underlying plant growth-promoting genes.</title>
        <authorList>
            <person name="Gandham P."/>
            <person name="Vadla N."/>
            <person name="Saji A."/>
            <person name="Srinivas V."/>
            <person name="Ruperao P."/>
            <person name="Selvanayagam S."/>
            <person name="Saxena R.K."/>
            <person name="Rathore A."/>
            <person name="Gopalakrishnan S."/>
            <person name="Thakur V."/>
        </authorList>
    </citation>
    <scope>NUCLEOTIDE SEQUENCE</scope>
    <source>
        <strain evidence="1">BCA-696</strain>
    </source>
</reference>
<accession>A0ACD5BPV6</accession>
<keyword evidence="2" id="KW-1185">Reference proteome</keyword>
<proteinExistence type="predicted"/>
<sequence>MIEGPRFSWVSAPVLGTAAVALVALVLLAARERRTANPLLPWPLFRDPRFAGANVVGFLFNFALYGTIFLLGLYFQNARGADPFEAGLQLLPMTIFFPVANVVFSRISGRFGNGALITAFFALAAVSTLCLVMISPGTPYWVIALGVGTANLGAGVISPAWPTPRARSSLGGCSCEGPLPSAEPREGGLHARSDAFGGLWLDSQVGLPNQPCNLARWANNPDAASAFFDSARPCLDSVWQQVMNYTQLPFRVPTVKYPSGKNWSSPCGDASGGSVAAFYCSQNETLYMPYEGLQVSQYGSRPGVYLAVFAHEYAHHIQALSGISEAYWTARYEAGTDSAAGLEMSRRNELSAQCLSGTFLGSTVGRGGSVDQAMYRDAWQTQDRGDHNGGPRDHGSDAHAVSWWQHGAQKNRMFQCNTWAAKSADVS</sequence>
<organism evidence="1 2">
    <name type="scientific">Amycolatopsis coloradensis</name>
    <dbReference type="NCBI Taxonomy" id="76021"/>
    <lineage>
        <taxon>Bacteria</taxon>
        <taxon>Bacillati</taxon>
        <taxon>Actinomycetota</taxon>
        <taxon>Actinomycetes</taxon>
        <taxon>Pseudonocardiales</taxon>
        <taxon>Pseudonocardiaceae</taxon>
        <taxon>Amycolatopsis</taxon>
    </lineage>
</organism>
<protein>
    <submittedName>
        <fullName evidence="1">MFS transporter</fullName>
    </submittedName>
</protein>
<dbReference type="EMBL" id="CP150484">
    <property type="protein sequence ID" value="WYW21468.1"/>
    <property type="molecule type" value="Genomic_DNA"/>
</dbReference>
<evidence type="ECO:0000313" key="2">
    <source>
        <dbReference type="Proteomes" id="UP001456344"/>
    </source>
</evidence>